<feature type="region of interest" description="Disordered" evidence="1">
    <location>
        <begin position="40"/>
        <end position="61"/>
    </location>
</feature>
<evidence type="ECO:0000313" key="2">
    <source>
        <dbReference type="EMBL" id="GFU10271.1"/>
    </source>
</evidence>
<evidence type="ECO:0000313" key="3">
    <source>
        <dbReference type="Proteomes" id="UP000887013"/>
    </source>
</evidence>
<evidence type="ECO:0000256" key="1">
    <source>
        <dbReference type="SAM" id="MobiDB-lite"/>
    </source>
</evidence>
<dbReference type="Proteomes" id="UP000887013">
    <property type="component" value="Unassembled WGS sequence"/>
</dbReference>
<gene>
    <name evidence="2" type="ORF">NPIL_37031</name>
</gene>
<feature type="compositionally biased region" description="Basic residues" evidence="1">
    <location>
        <begin position="48"/>
        <end position="61"/>
    </location>
</feature>
<dbReference type="AlphaFoldDB" id="A0A8X6UAL6"/>
<comment type="caution">
    <text evidence="2">The sequence shown here is derived from an EMBL/GenBank/DDBJ whole genome shotgun (WGS) entry which is preliminary data.</text>
</comment>
<reference evidence="2" key="1">
    <citation type="submission" date="2020-08" db="EMBL/GenBank/DDBJ databases">
        <title>Multicomponent nature underlies the extraordinary mechanical properties of spider dragline silk.</title>
        <authorList>
            <person name="Kono N."/>
            <person name="Nakamura H."/>
            <person name="Mori M."/>
            <person name="Yoshida Y."/>
            <person name="Ohtoshi R."/>
            <person name="Malay A.D."/>
            <person name="Moran D.A.P."/>
            <person name="Tomita M."/>
            <person name="Numata K."/>
            <person name="Arakawa K."/>
        </authorList>
    </citation>
    <scope>NUCLEOTIDE SEQUENCE</scope>
</reference>
<name>A0A8X6UAL6_NEPPI</name>
<sequence>MMVWFCWRHENGMKHRWLVDDIKDQKNDLIRNITESIKWRGHREPHSTKKGREKGRLKSHRKLPGISSGKFEWSGMILKEKSIIDSINNSL</sequence>
<dbReference type="EMBL" id="BMAW01124957">
    <property type="protein sequence ID" value="GFU10271.1"/>
    <property type="molecule type" value="Genomic_DNA"/>
</dbReference>
<protein>
    <submittedName>
        <fullName evidence="2">Uncharacterized protein</fullName>
    </submittedName>
</protein>
<proteinExistence type="predicted"/>
<organism evidence="2 3">
    <name type="scientific">Nephila pilipes</name>
    <name type="common">Giant wood spider</name>
    <name type="synonym">Nephila maculata</name>
    <dbReference type="NCBI Taxonomy" id="299642"/>
    <lineage>
        <taxon>Eukaryota</taxon>
        <taxon>Metazoa</taxon>
        <taxon>Ecdysozoa</taxon>
        <taxon>Arthropoda</taxon>
        <taxon>Chelicerata</taxon>
        <taxon>Arachnida</taxon>
        <taxon>Araneae</taxon>
        <taxon>Araneomorphae</taxon>
        <taxon>Entelegynae</taxon>
        <taxon>Araneoidea</taxon>
        <taxon>Nephilidae</taxon>
        <taxon>Nephila</taxon>
    </lineage>
</organism>
<keyword evidence="3" id="KW-1185">Reference proteome</keyword>
<accession>A0A8X6UAL6</accession>